<keyword evidence="2" id="KW-1185">Reference proteome</keyword>
<reference evidence="1" key="1">
    <citation type="submission" date="2022-03" db="EMBL/GenBank/DDBJ databases">
        <title>Draft genome sequence of Aduncisulcus paluster, a free-living microaerophilic Fornicata.</title>
        <authorList>
            <person name="Yuyama I."/>
            <person name="Kume K."/>
            <person name="Tamura T."/>
            <person name="Inagaki Y."/>
            <person name="Hashimoto T."/>
        </authorList>
    </citation>
    <scope>NUCLEOTIDE SEQUENCE</scope>
    <source>
        <strain evidence="1">NY0171</strain>
    </source>
</reference>
<protein>
    <submittedName>
        <fullName evidence="1">Uncharacterized protein</fullName>
    </submittedName>
</protein>
<comment type="caution">
    <text evidence="1">The sequence shown here is derived from an EMBL/GenBank/DDBJ whole genome shotgun (WGS) entry which is preliminary data.</text>
</comment>
<organism evidence="1 2">
    <name type="scientific">Aduncisulcus paluster</name>
    <dbReference type="NCBI Taxonomy" id="2918883"/>
    <lineage>
        <taxon>Eukaryota</taxon>
        <taxon>Metamonada</taxon>
        <taxon>Carpediemonas-like organisms</taxon>
        <taxon>Aduncisulcus</taxon>
    </lineage>
</organism>
<evidence type="ECO:0000313" key="2">
    <source>
        <dbReference type="Proteomes" id="UP001057375"/>
    </source>
</evidence>
<proteinExistence type="predicted"/>
<accession>A0ABQ5KSR7</accession>
<dbReference type="Proteomes" id="UP001057375">
    <property type="component" value="Unassembled WGS sequence"/>
</dbReference>
<gene>
    <name evidence="1" type="ORF">ADUPG1_008651</name>
</gene>
<evidence type="ECO:0000313" key="1">
    <source>
        <dbReference type="EMBL" id="GKT35501.1"/>
    </source>
</evidence>
<sequence>MVKIIGKLLRYNHPTGRNNTYAGAPHLYSDPFPIHPSELVKIDEGRASVDKHKGGTSVKDFFSNSNTRSFILFEKSMYIPFVRPHHVDSLCVSYYCDSGYIKEFNAIFTTSDGDKIVKEYQFEEHPRKYTWQIFPVDLDDIVQCDLELLKCWDGTPPGPGPSGPSFLYSIRLLTKDFKFIDQPCIHGKYIMDTHSASYGPLAFTGPYPVGHSQVAEVDVQNALCRFTNRHEKFNLKNLFAGTNQLYFFPFLLIPFTAVHDIREFCFCNHNHPHGIKRFDAVFTDSSGNRIVKKYDIIEGIYPEKTCFWVSFPVNLPNIVSCEILIQETWDGGHGGNGIGGIRFIVDEEKETECKWKDRVDRLITEPLSEQRRQIDTLLSKVIAQEDVIRKQEEIIQKQGEQITSLLCTTSQLQVDIDDHSKQHSKELAESREIIQKQTSEIASCKSSCFLAESQDKDKQKQIDALQSQIRKLVEKLNSFFSAHKKTVTSIEPFL</sequence>
<name>A0ABQ5KSR7_9EUKA</name>
<dbReference type="EMBL" id="BQXS01010999">
    <property type="protein sequence ID" value="GKT35501.1"/>
    <property type="molecule type" value="Genomic_DNA"/>
</dbReference>